<dbReference type="Gene3D" id="3.10.180.10">
    <property type="entry name" value="2,3-Dihydroxybiphenyl 1,2-Dioxygenase, domain 1"/>
    <property type="match status" value="1"/>
</dbReference>
<dbReference type="PROSITE" id="PS51819">
    <property type="entry name" value="VOC"/>
    <property type="match status" value="1"/>
</dbReference>
<comment type="caution">
    <text evidence="2">The sequence shown here is derived from an EMBL/GenBank/DDBJ whole genome shotgun (WGS) entry which is preliminary data.</text>
</comment>
<proteinExistence type="predicted"/>
<evidence type="ECO:0000313" key="3">
    <source>
        <dbReference type="Proteomes" id="UP000052946"/>
    </source>
</evidence>
<dbReference type="InterPro" id="IPR004360">
    <property type="entry name" value="Glyas_Fos-R_dOase_dom"/>
</dbReference>
<dbReference type="Proteomes" id="UP000052946">
    <property type="component" value="Unassembled WGS sequence"/>
</dbReference>
<evidence type="ECO:0000259" key="1">
    <source>
        <dbReference type="PROSITE" id="PS51819"/>
    </source>
</evidence>
<reference evidence="2 3" key="2">
    <citation type="journal article" date="2016" name="Genome Announc.">
        <title>Draft Genome Sequence of Oceanobacillus picturae Heshi-B3, Isolated from Fermented Rice Bran in a Traditional Japanese Seafood Dish.</title>
        <authorList>
            <person name="Akuzawa S."/>
            <person name="Nagaoka J."/>
            <person name="Kanekatsu M."/>
            <person name="Kanesaki Y."/>
            <person name="Suzuki T."/>
        </authorList>
    </citation>
    <scope>NUCLEOTIDE SEQUENCE [LARGE SCALE GENOMIC DNA]</scope>
    <source>
        <strain evidence="2 3">Heshi-B3</strain>
    </source>
</reference>
<dbReference type="SUPFAM" id="SSF54593">
    <property type="entry name" value="Glyoxalase/Bleomycin resistance protein/Dihydroxybiphenyl dioxygenase"/>
    <property type="match status" value="1"/>
</dbReference>
<accession>A0A0U9H5J5</accession>
<dbReference type="AlphaFoldDB" id="A0A0U9H5J5"/>
<evidence type="ECO:0000313" key="2">
    <source>
        <dbReference type="EMBL" id="GAQ17643.1"/>
    </source>
</evidence>
<gene>
    <name evidence="2" type="ORF">OPHB3_1568</name>
</gene>
<keyword evidence="2" id="KW-0223">Dioxygenase</keyword>
<feature type="domain" description="VOC" evidence="1">
    <location>
        <begin position="7"/>
        <end position="126"/>
    </location>
</feature>
<dbReference type="InterPro" id="IPR037523">
    <property type="entry name" value="VOC_core"/>
</dbReference>
<dbReference type="RefSeq" id="WP_058949939.1">
    <property type="nucleotide sequence ID" value="NZ_BBXV01000017.1"/>
</dbReference>
<dbReference type="Pfam" id="PF00903">
    <property type="entry name" value="Glyoxalase"/>
    <property type="match status" value="1"/>
</dbReference>
<dbReference type="GO" id="GO:0051213">
    <property type="term" value="F:dioxygenase activity"/>
    <property type="evidence" value="ECO:0007669"/>
    <property type="project" value="UniProtKB-KW"/>
</dbReference>
<dbReference type="InterPro" id="IPR029068">
    <property type="entry name" value="Glyas_Bleomycin-R_OHBP_Dase"/>
</dbReference>
<dbReference type="CDD" id="cd06587">
    <property type="entry name" value="VOC"/>
    <property type="match status" value="1"/>
</dbReference>
<sequence>MDNTIWRVGTTYIPVHYVEGSAKWYKSNLGADIMYQDEKKAIINFANQSFFLVKASEKATANFEDSDGNVHFSLTFEVDGLAALENLHQQFNESGIKIGPIEDRGHAGRNFIFYDPNGNKFDIWSELSPDFKEKYTVNEVDL</sequence>
<organism evidence="2 3">
    <name type="scientific">Oceanobacillus picturae</name>
    <dbReference type="NCBI Taxonomy" id="171693"/>
    <lineage>
        <taxon>Bacteria</taxon>
        <taxon>Bacillati</taxon>
        <taxon>Bacillota</taxon>
        <taxon>Bacilli</taxon>
        <taxon>Bacillales</taxon>
        <taxon>Bacillaceae</taxon>
        <taxon>Oceanobacillus</taxon>
    </lineage>
</organism>
<reference evidence="3" key="1">
    <citation type="submission" date="2015-07" db="EMBL/GenBank/DDBJ databases">
        <title>Draft Genome Sequence of Oceanobacillus picturae Heshi-B3 that Was Isolated from Fermented Rice Bran with Aging Salted Mackerel, Which Was Named Heshiko as Traditional Fermented Seafood in Japan.</title>
        <authorList>
            <person name="Akuzawa S."/>
            <person name="Nakagawa J."/>
            <person name="Kanekatsu T."/>
            <person name="Kanesaki Y."/>
            <person name="Suzuki T."/>
        </authorList>
    </citation>
    <scope>NUCLEOTIDE SEQUENCE [LARGE SCALE GENOMIC DNA]</scope>
    <source>
        <strain evidence="3">Heshi-B3</strain>
    </source>
</reference>
<dbReference type="OrthoDB" id="291991at2"/>
<name>A0A0U9H5J5_9BACI</name>
<protein>
    <submittedName>
        <fullName evidence="2">Catechol 2,3 dioxygenase</fullName>
    </submittedName>
</protein>
<keyword evidence="2" id="KW-0560">Oxidoreductase</keyword>
<dbReference type="EMBL" id="BBXV01000017">
    <property type="protein sequence ID" value="GAQ17643.1"/>
    <property type="molecule type" value="Genomic_DNA"/>
</dbReference>